<sequence length="256" mass="28096">MKKLALMLIAVLLLGSTFTVSSQAAIEVEGDVYAGIWDKYMWRGFNLSDSRPTIQAGIDLSIASGWTLSTWHNWQLKSGPNFDSGELNETDVILTYAFDLGDMISMSIGDIWYSLDNDQFGVTEDTNELFVTATLNTLLSPNLKVSWDWDAAEEDGLFYSLDISHSIDLGQWMDKTTLNLGALVSYNQHADGTVDDYAGWHNYELSASLDYALTDQLTISPIFIFSSGISSAAKSGVNSDGIDTETAGALNLTFTF</sequence>
<dbReference type="Pfam" id="PF09694">
    <property type="entry name" value="Gcw_chp"/>
    <property type="match status" value="1"/>
</dbReference>
<evidence type="ECO:0000313" key="3">
    <source>
        <dbReference type="Proteomes" id="UP000182517"/>
    </source>
</evidence>
<feature type="signal peptide" evidence="1">
    <location>
        <begin position="1"/>
        <end position="24"/>
    </location>
</feature>
<dbReference type="EMBL" id="CP015519">
    <property type="protein sequence ID" value="APG28417.1"/>
    <property type="molecule type" value="Genomic_DNA"/>
</dbReference>
<feature type="chain" id="PRO_5010308057" evidence="1">
    <location>
        <begin position="25"/>
        <end position="256"/>
    </location>
</feature>
<accession>A0A1L3GR66</accession>
<protein>
    <submittedName>
        <fullName evidence="2">Uncharacterized protein</fullName>
    </submittedName>
</protein>
<dbReference type="Proteomes" id="UP000182517">
    <property type="component" value="Chromosome"/>
</dbReference>
<dbReference type="NCBIfam" id="TIGR02001">
    <property type="entry name" value="gcw_chp"/>
    <property type="match status" value="1"/>
</dbReference>
<dbReference type="KEGG" id="pef:A7E78_11490"/>
<dbReference type="STRING" id="1842532.A7E78_11490"/>
<dbReference type="OrthoDB" id="9782545at2"/>
<organism evidence="2 3">
    <name type="scientific">Syntrophotalea acetylenivorans</name>
    <dbReference type="NCBI Taxonomy" id="1842532"/>
    <lineage>
        <taxon>Bacteria</taxon>
        <taxon>Pseudomonadati</taxon>
        <taxon>Thermodesulfobacteriota</taxon>
        <taxon>Desulfuromonadia</taxon>
        <taxon>Desulfuromonadales</taxon>
        <taxon>Syntrophotaleaceae</taxon>
        <taxon>Syntrophotalea</taxon>
    </lineage>
</organism>
<keyword evidence="1" id="KW-0732">Signal</keyword>
<name>A0A1L3GR66_9BACT</name>
<dbReference type="InterPro" id="IPR010239">
    <property type="entry name" value="CHP02001"/>
</dbReference>
<evidence type="ECO:0000313" key="2">
    <source>
        <dbReference type="EMBL" id="APG28417.1"/>
    </source>
</evidence>
<reference evidence="2 3" key="1">
    <citation type="journal article" date="2017" name="Genome Announc.">
        <title>Complete Genome Sequences of Two Acetylene-Fermenting Pelobacter acetylenicus Strains.</title>
        <authorList>
            <person name="Sutton J.M."/>
            <person name="Baesman S.M."/>
            <person name="Fierst J.L."/>
            <person name="Poret-Peterson A.T."/>
            <person name="Oremland R.S."/>
            <person name="Dunlap D.S."/>
            <person name="Akob D.M."/>
        </authorList>
    </citation>
    <scope>NUCLEOTIDE SEQUENCE [LARGE SCALE GENOMIC DNA]</scope>
    <source>
        <strain evidence="2 3">SFB93</strain>
    </source>
</reference>
<dbReference type="AlphaFoldDB" id="A0A1L3GR66"/>
<dbReference type="RefSeq" id="WP_072284446.1">
    <property type="nucleotide sequence ID" value="NZ_CP015519.1"/>
</dbReference>
<evidence type="ECO:0000256" key="1">
    <source>
        <dbReference type="SAM" id="SignalP"/>
    </source>
</evidence>
<proteinExistence type="predicted"/>
<gene>
    <name evidence="2" type="ORF">A7E78_11490</name>
</gene>
<keyword evidence="3" id="KW-1185">Reference proteome</keyword>